<feature type="compositionally biased region" description="Low complexity" evidence="7">
    <location>
        <begin position="12"/>
        <end position="37"/>
    </location>
</feature>
<evidence type="ECO:0000256" key="4">
    <source>
        <dbReference type="ARBA" id="ARBA00022490"/>
    </source>
</evidence>
<dbReference type="GO" id="GO:0005737">
    <property type="term" value="C:cytoplasm"/>
    <property type="evidence" value="ECO:0007669"/>
    <property type="project" value="UniProtKB-SubCell"/>
</dbReference>
<feature type="region of interest" description="Disordered" evidence="7">
    <location>
        <begin position="1785"/>
        <end position="1819"/>
    </location>
</feature>
<feature type="region of interest" description="Disordered" evidence="7">
    <location>
        <begin position="620"/>
        <end position="668"/>
    </location>
</feature>
<evidence type="ECO:0000313" key="9">
    <source>
        <dbReference type="EMBL" id="GMI04729.1"/>
    </source>
</evidence>
<comment type="subcellular location">
    <subcellularLocation>
        <location evidence="2">Cytoplasm</location>
    </subcellularLocation>
    <subcellularLocation>
        <location evidence="1">Membrane</location>
    </subcellularLocation>
</comment>
<evidence type="ECO:0000256" key="2">
    <source>
        <dbReference type="ARBA" id="ARBA00004496"/>
    </source>
</evidence>
<feature type="compositionally biased region" description="Acidic residues" evidence="7">
    <location>
        <begin position="1788"/>
        <end position="1797"/>
    </location>
</feature>
<comment type="caution">
    <text evidence="9">The sequence shown here is derived from an EMBL/GenBank/DDBJ whole genome shotgun (WGS) entry which is preliminary data.</text>
</comment>
<dbReference type="Pfam" id="PF20252">
    <property type="entry name" value="BIG2_C"/>
    <property type="match status" value="1"/>
</dbReference>
<dbReference type="InterPro" id="IPR046455">
    <property type="entry name" value="Sec7/BIG1-like_C"/>
</dbReference>
<feature type="region of interest" description="Disordered" evidence="7">
    <location>
        <begin position="1"/>
        <end position="40"/>
    </location>
</feature>
<evidence type="ECO:0000256" key="5">
    <source>
        <dbReference type="ARBA" id="ARBA00022927"/>
    </source>
</evidence>
<dbReference type="CDD" id="cd00171">
    <property type="entry name" value="Sec7"/>
    <property type="match status" value="1"/>
</dbReference>
<dbReference type="Pfam" id="PF16213">
    <property type="entry name" value="DCB"/>
    <property type="match status" value="1"/>
</dbReference>
<keyword evidence="4" id="KW-0963">Cytoplasm</keyword>
<dbReference type="SUPFAM" id="SSF48371">
    <property type="entry name" value="ARM repeat"/>
    <property type="match status" value="1"/>
</dbReference>
<keyword evidence="5" id="KW-0653">Protein transport</keyword>
<dbReference type="PANTHER" id="PTHR10663">
    <property type="entry name" value="GUANYL-NUCLEOTIDE EXCHANGE FACTOR"/>
    <property type="match status" value="1"/>
</dbReference>
<dbReference type="GO" id="GO:0032012">
    <property type="term" value="P:regulation of ARF protein signal transduction"/>
    <property type="evidence" value="ECO:0007669"/>
    <property type="project" value="InterPro"/>
</dbReference>
<dbReference type="InterPro" id="IPR023394">
    <property type="entry name" value="Sec7_C_sf"/>
</dbReference>
<dbReference type="PROSITE" id="PS50190">
    <property type="entry name" value="SEC7"/>
    <property type="match status" value="1"/>
</dbReference>
<keyword evidence="6" id="KW-0472">Membrane</keyword>
<dbReference type="SMART" id="SM00222">
    <property type="entry name" value="Sec7"/>
    <property type="match status" value="1"/>
</dbReference>
<feature type="region of interest" description="Disordered" evidence="7">
    <location>
        <begin position="581"/>
        <end position="602"/>
    </location>
</feature>
<dbReference type="InterPro" id="IPR032691">
    <property type="entry name" value="Mon2/Sec7/BIG1-like_HUS"/>
</dbReference>
<dbReference type="SUPFAM" id="SSF48425">
    <property type="entry name" value="Sec7 domain"/>
    <property type="match status" value="1"/>
</dbReference>
<dbReference type="InterPro" id="IPR035999">
    <property type="entry name" value="Sec7_dom_sf"/>
</dbReference>
<reference evidence="10" key="1">
    <citation type="journal article" date="2023" name="Commun. Biol.">
        <title>Genome analysis of Parmales, the sister group of diatoms, reveals the evolutionary specialization of diatoms from phago-mixotrophs to photoautotrophs.</title>
        <authorList>
            <person name="Ban H."/>
            <person name="Sato S."/>
            <person name="Yoshikawa S."/>
            <person name="Yamada K."/>
            <person name="Nakamura Y."/>
            <person name="Ichinomiya M."/>
            <person name="Sato N."/>
            <person name="Blanc-Mathieu R."/>
            <person name="Endo H."/>
            <person name="Kuwata A."/>
            <person name="Ogata H."/>
        </authorList>
    </citation>
    <scope>NUCLEOTIDE SEQUENCE [LARGE SCALE GENOMIC DNA]</scope>
    <source>
        <strain evidence="10">NIES 3699</strain>
    </source>
</reference>
<dbReference type="EMBL" id="BRXX01000320">
    <property type="protein sequence ID" value="GMI04729.1"/>
    <property type="molecule type" value="Genomic_DNA"/>
</dbReference>
<name>A0A9W7F8K0_9STRA</name>
<dbReference type="Proteomes" id="UP001165160">
    <property type="component" value="Unassembled WGS sequence"/>
</dbReference>
<protein>
    <recommendedName>
        <fullName evidence="8">SEC7 domain-containing protein</fullName>
    </recommendedName>
</protein>
<feature type="domain" description="SEC7" evidence="8">
    <location>
        <begin position="673"/>
        <end position="882"/>
    </location>
</feature>
<keyword evidence="10" id="KW-1185">Reference proteome</keyword>
<sequence>MSFQPDDETSLNSESNDPSSPSSPSGSSGSNRGSGRPDNVKAWGEILNAVVRIRKESSRKHKGLRATLDELILLLQVFTAVSPPTPRPNIKDVTRDVVMAMNQTCVAKTNKMSDLAIETLTLMVVNKFISGETLGATPPPSSPDGVPPPRPPPTLIETTVNTVCSCSDSNDESVQLAMTKSLLTLISSSHCRVHEASLLTSIRASFHVYLVTKSTAVKDNSKVALTQILSTVFGRMEKYVVEQKGENPNPSSDLSSPSENSETASSTSTSPPQSPAKPPVEPVSSPLSVPITPEKPPPHLSSQQSAQPSEILFKSQYHKDAFLIFRALCKLSSKALVDESESTGMSLISSSPSDPLALHSKALSLSLILSILETCGPAFTQGDKFIYAVRHYLCVSLLKNCMSTNTSIVYLSLRIFVCLVNNFRTHLKHEIEVFVANIFLRVLDSQNSSHEQKCLVLEALSSLSEPETLSQIFLNYDCDINATNDLFKNIVNSLARVAKGSTILSNNVTADLDQSKSNALSTLLAGKAGAAKKEAGREAALRIAALEVLVAVLRAMLKAQGLEGGDDKFDESAGVRTKLQLVDRPKAAPTREKHNMSTTTSIDSALDEVKAVKSFEDTVTSAGSIDPSRSLSSDTQTGGEEEMLKNGSLTPTNGSSLSSRSASTADNNEFFTNYNQKRVEKEEFQTGEVKFKLNPKTGILHFVKHKFLEELEAKAVAQFLLANKDKLDKTQIGEILGKEPDYAFVKDEGVPASHGGKGFCVAILHEYVDNMVFNGLEFDEAIRLFLSGFRLPGEAQKIDRIMEKFAERYSKQNPQVFASADTAFILAFSIIMLNTDLHNPSIKEERRMTVESFIRNNRGIGVDGTDLPGDFLEGIFHRIQASAFSLKEDDDARAQMGKTLGATGGGGGFADNVFGASGKEEKKRKEEFQKEREELMMSSTQLMKQAKDNGNATEVPSLTPAEAVPFMFDVAWGFTIGSLSQILEFTEEPNCIALCLRGFVYAIRIASFNDMFVARDTFVNSLAKFTTLGSIKEIKYKNIECIRALLNIAIADGDMLRESWEPVLQCISQLAKLQLQASGMVTDEEMFENADGNQQQDDLEETSRRPSLSGRTSSVFSSKNKKSAAVKRLETENGRAVLEAISDDLIDKVFLNSVSLSVEGIEHFITQLVKVSAAEVPGGDRVDIGIVSPGGVTPSDSGGASARIFALQRIVEVADFNMNTRPRIVWTRIWGMMSRHFAVVGCHSNEMVSMYAIDSLRQLSFKFLTKPELTDFNFQRLFLRPFLVIMESEGSREDVRELILRCIDNMIRSLAKNIRSGWNTIFAVLAVSARDSNLTIAKLGLEIMHRLVDEHLEQLCGRAEDFVGMVKASVAFIYDEGKGEAGVLPAGLSMRAICHVACFADAVARGAVGPPPQLMHMTSETSFIGGDLGGMEYLDLDDNESRALLLWKPIIEGLAWGCIYASGEGMIAQRACVCALRAIFLRHGDLFSSNQMKSIISQTLFPPVLERLDGKDAIGPILLFTPSPIDFPFLFLRAGPRGLPAPDDENFLAAAAAAQSEGSSAERELGQAESLVEAMLADLRRGGDGSINGQVLELEAAEGSFLGNTMGGWFGMLVDIVHARKDPALLKRVVEIVFGFEEESFCCEALLRCCFTEIFRLADGDEGGEEWNQLVIGVFVDLVGWMLAAVKDLSEKSVLERKLASIAAQPTVPTLRVNESALQRGISSSRAVSTPYGEGKTARTMGGGGGRGEGDVQIARVELAWGVLYMVQDNVESWAERDSNDVRWNTLSDDEGDDDITEGGSFLDDSTDEGLLGGGGDRDTGDWIEKTVQPLLMRVATLDFLVRGLIGAIRKSRAGMRVQEVEAIIKVLREAGTREEEEDLKACFQACDQGVNWSEGGKACSGGEALLVSLAAAAAAAELDLLLGLYQEKGEGGGDERGELAAFVEQELLDCFERNLRLYIVMDGELREGKEEVEWCLISTNAVVEEIFLGILRFNDAQLQKHRARLAPLLADFVVVARYEVRVLLSQILERLL</sequence>
<feature type="compositionally biased region" description="Polar residues" evidence="7">
    <location>
        <begin position="620"/>
        <end position="638"/>
    </location>
</feature>
<evidence type="ECO:0000256" key="6">
    <source>
        <dbReference type="ARBA" id="ARBA00023136"/>
    </source>
</evidence>
<feature type="region of interest" description="Disordered" evidence="7">
    <location>
        <begin position="1727"/>
        <end position="1748"/>
    </location>
</feature>
<dbReference type="Pfam" id="PF01369">
    <property type="entry name" value="Sec7"/>
    <property type="match status" value="1"/>
</dbReference>
<dbReference type="InterPro" id="IPR015403">
    <property type="entry name" value="Mon2/Sec7/BIG1-like_HDS"/>
</dbReference>
<dbReference type="FunFam" id="1.10.1000.11:FF:000002">
    <property type="entry name" value="Cytohesin 1"/>
    <property type="match status" value="1"/>
</dbReference>
<dbReference type="Pfam" id="PF09324">
    <property type="entry name" value="Sec7-like_HDS"/>
    <property type="match status" value="1"/>
</dbReference>
<dbReference type="InterPro" id="IPR032629">
    <property type="entry name" value="DCB_dom"/>
</dbReference>
<dbReference type="InterPro" id="IPR000904">
    <property type="entry name" value="Sec7_dom"/>
</dbReference>
<evidence type="ECO:0000259" key="8">
    <source>
        <dbReference type="PROSITE" id="PS50190"/>
    </source>
</evidence>
<feature type="compositionally biased region" description="Basic and acidic residues" evidence="7">
    <location>
        <begin position="581"/>
        <end position="595"/>
    </location>
</feature>
<evidence type="ECO:0000313" key="10">
    <source>
        <dbReference type="Proteomes" id="UP001165160"/>
    </source>
</evidence>
<dbReference type="InterPro" id="IPR016024">
    <property type="entry name" value="ARM-type_fold"/>
</dbReference>
<organism evidence="9 10">
    <name type="scientific">Triparma verrucosa</name>
    <dbReference type="NCBI Taxonomy" id="1606542"/>
    <lineage>
        <taxon>Eukaryota</taxon>
        <taxon>Sar</taxon>
        <taxon>Stramenopiles</taxon>
        <taxon>Ochrophyta</taxon>
        <taxon>Bolidophyceae</taxon>
        <taxon>Parmales</taxon>
        <taxon>Triparmaceae</taxon>
        <taxon>Triparma</taxon>
    </lineage>
</organism>
<feature type="region of interest" description="Disordered" evidence="7">
    <location>
        <begin position="1089"/>
        <end position="1116"/>
    </location>
</feature>
<dbReference type="Gene3D" id="1.10.1000.11">
    <property type="entry name" value="Arf Nucleotide-binding Site Opener,domain 2"/>
    <property type="match status" value="1"/>
</dbReference>
<dbReference type="Pfam" id="PF12783">
    <property type="entry name" value="Sec7-like_HUS"/>
    <property type="match status" value="1"/>
</dbReference>
<dbReference type="PANTHER" id="PTHR10663:SF375">
    <property type="entry name" value="LD29171P"/>
    <property type="match status" value="1"/>
</dbReference>
<feature type="region of interest" description="Disordered" evidence="7">
    <location>
        <begin position="244"/>
        <end position="306"/>
    </location>
</feature>
<feature type="compositionally biased region" description="Low complexity" evidence="7">
    <location>
        <begin position="246"/>
        <end position="271"/>
    </location>
</feature>
<evidence type="ECO:0000256" key="1">
    <source>
        <dbReference type="ARBA" id="ARBA00004370"/>
    </source>
</evidence>
<dbReference type="GO" id="GO:0015031">
    <property type="term" value="P:protein transport"/>
    <property type="evidence" value="ECO:0007669"/>
    <property type="project" value="UniProtKB-KW"/>
</dbReference>
<keyword evidence="3" id="KW-0813">Transport</keyword>
<proteinExistence type="predicted"/>
<dbReference type="GO" id="GO:0005085">
    <property type="term" value="F:guanyl-nucleotide exchange factor activity"/>
    <property type="evidence" value="ECO:0007669"/>
    <property type="project" value="InterPro"/>
</dbReference>
<feature type="compositionally biased region" description="Polar residues" evidence="7">
    <location>
        <begin position="1105"/>
        <end position="1116"/>
    </location>
</feature>
<evidence type="ECO:0000256" key="7">
    <source>
        <dbReference type="SAM" id="MobiDB-lite"/>
    </source>
</evidence>
<dbReference type="Gene3D" id="1.10.220.20">
    <property type="match status" value="1"/>
</dbReference>
<evidence type="ECO:0000256" key="3">
    <source>
        <dbReference type="ARBA" id="ARBA00022448"/>
    </source>
</evidence>
<accession>A0A9W7F8K0</accession>
<gene>
    <name evidence="9" type="ORF">TrVE_jg9416</name>
</gene>
<feature type="compositionally biased region" description="Pro residues" evidence="7">
    <location>
        <begin position="272"/>
        <end position="281"/>
    </location>
</feature>
<dbReference type="GO" id="GO:0016020">
    <property type="term" value="C:membrane"/>
    <property type="evidence" value="ECO:0007669"/>
    <property type="project" value="UniProtKB-SubCell"/>
</dbReference>